<proteinExistence type="predicted"/>
<reference evidence="1" key="1">
    <citation type="submission" date="2020-05" db="EMBL/GenBank/DDBJ databases">
        <authorList>
            <person name="Chiriac C."/>
            <person name="Salcher M."/>
            <person name="Ghai R."/>
            <person name="Kavagutti S V."/>
        </authorList>
    </citation>
    <scope>NUCLEOTIDE SEQUENCE</scope>
</reference>
<sequence>MRIAGVEHLDADVLYPCAVLVEVRGHLRPGIPADEHDVHATGGDGGHAGAGLGHRLVMEAEPVDEGRARCLEVLHRDDDVVDAARYRVEAAAVPRHCLFRGGGLRPRPCNLDAVRLGQQDPHDLLGEIRVDAGVDGPLASGVDDRTHARRLDDRGVILLLEMGNLVAHLEPCGKDAYEFLIKFVDAGSEICQGRHRP</sequence>
<dbReference type="EMBL" id="CAFAAJ010000077">
    <property type="protein sequence ID" value="CAB4807084.1"/>
    <property type="molecule type" value="Genomic_DNA"/>
</dbReference>
<accession>A0A6J6YG30</accession>
<organism evidence="1">
    <name type="scientific">freshwater metagenome</name>
    <dbReference type="NCBI Taxonomy" id="449393"/>
    <lineage>
        <taxon>unclassified sequences</taxon>
        <taxon>metagenomes</taxon>
        <taxon>ecological metagenomes</taxon>
    </lineage>
</organism>
<protein>
    <submittedName>
        <fullName evidence="1">Unannotated protein</fullName>
    </submittedName>
</protein>
<name>A0A6J6YG30_9ZZZZ</name>
<dbReference type="AlphaFoldDB" id="A0A6J6YG30"/>
<evidence type="ECO:0000313" key="1">
    <source>
        <dbReference type="EMBL" id="CAB4807084.1"/>
    </source>
</evidence>
<gene>
    <name evidence="1" type="ORF">UFOPK3001_01310</name>
</gene>